<evidence type="ECO:0000313" key="4">
    <source>
        <dbReference type="EMBL" id="KDR69867.1"/>
    </source>
</evidence>
<dbReference type="Pfam" id="PF00096">
    <property type="entry name" value="zf-C2H2"/>
    <property type="match status" value="1"/>
</dbReference>
<dbReference type="Proteomes" id="UP000027222">
    <property type="component" value="Unassembled WGS sequence"/>
</dbReference>
<dbReference type="InterPro" id="IPR013087">
    <property type="entry name" value="Znf_C2H2_type"/>
</dbReference>
<reference evidence="5" key="1">
    <citation type="journal article" date="2014" name="Proc. Natl. Acad. Sci. U.S.A.">
        <title>Extensive sampling of basidiomycete genomes demonstrates inadequacy of the white-rot/brown-rot paradigm for wood decay fungi.</title>
        <authorList>
            <person name="Riley R."/>
            <person name="Salamov A.A."/>
            <person name="Brown D.W."/>
            <person name="Nagy L.G."/>
            <person name="Floudas D."/>
            <person name="Held B.W."/>
            <person name="Levasseur A."/>
            <person name="Lombard V."/>
            <person name="Morin E."/>
            <person name="Otillar R."/>
            <person name="Lindquist E.A."/>
            <person name="Sun H."/>
            <person name="LaButti K.M."/>
            <person name="Schmutz J."/>
            <person name="Jabbour D."/>
            <person name="Luo H."/>
            <person name="Baker S.E."/>
            <person name="Pisabarro A.G."/>
            <person name="Walton J.D."/>
            <person name="Blanchette R.A."/>
            <person name="Henrissat B."/>
            <person name="Martin F."/>
            <person name="Cullen D."/>
            <person name="Hibbett D.S."/>
            <person name="Grigoriev I.V."/>
        </authorList>
    </citation>
    <scope>NUCLEOTIDE SEQUENCE [LARGE SCALE GENOMIC DNA]</scope>
    <source>
        <strain evidence="5">CBS 339.88</strain>
    </source>
</reference>
<feature type="compositionally biased region" description="Polar residues" evidence="2">
    <location>
        <begin position="177"/>
        <end position="186"/>
    </location>
</feature>
<dbReference type="AlphaFoldDB" id="A0A067SIP2"/>
<organism evidence="4 5">
    <name type="scientific">Galerina marginata (strain CBS 339.88)</name>
    <dbReference type="NCBI Taxonomy" id="685588"/>
    <lineage>
        <taxon>Eukaryota</taxon>
        <taxon>Fungi</taxon>
        <taxon>Dikarya</taxon>
        <taxon>Basidiomycota</taxon>
        <taxon>Agaricomycotina</taxon>
        <taxon>Agaricomycetes</taxon>
        <taxon>Agaricomycetidae</taxon>
        <taxon>Agaricales</taxon>
        <taxon>Agaricineae</taxon>
        <taxon>Strophariaceae</taxon>
        <taxon>Galerina</taxon>
    </lineage>
</organism>
<dbReference type="Gene3D" id="3.30.160.60">
    <property type="entry name" value="Classic Zinc Finger"/>
    <property type="match status" value="1"/>
</dbReference>
<dbReference type="GO" id="GO:0008270">
    <property type="term" value="F:zinc ion binding"/>
    <property type="evidence" value="ECO:0007669"/>
    <property type="project" value="UniProtKB-KW"/>
</dbReference>
<proteinExistence type="predicted"/>
<protein>
    <recommendedName>
        <fullName evidence="3">C2H2-type domain-containing protein</fullName>
    </recommendedName>
</protein>
<accession>A0A067SIP2</accession>
<feature type="region of interest" description="Disordered" evidence="2">
    <location>
        <begin position="173"/>
        <end position="207"/>
    </location>
</feature>
<feature type="region of interest" description="Disordered" evidence="2">
    <location>
        <begin position="1"/>
        <end position="20"/>
    </location>
</feature>
<dbReference type="PROSITE" id="PS50157">
    <property type="entry name" value="ZINC_FINGER_C2H2_2"/>
    <property type="match status" value="1"/>
</dbReference>
<keyword evidence="1" id="KW-0479">Metal-binding</keyword>
<feature type="domain" description="C2H2-type" evidence="3">
    <location>
        <begin position="23"/>
        <end position="50"/>
    </location>
</feature>
<dbReference type="InterPro" id="IPR036236">
    <property type="entry name" value="Znf_C2H2_sf"/>
</dbReference>
<keyword evidence="1" id="KW-0863">Zinc-finger</keyword>
<keyword evidence="5" id="KW-1185">Reference proteome</keyword>
<dbReference type="PROSITE" id="PS00028">
    <property type="entry name" value="ZINC_FINGER_C2H2_1"/>
    <property type="match status" value="1"/>
</dbReference>
<dbReference type="OrthoDB" id="654211at2759"/>
<dbReference type="STRING" id="685588.A0A067SIP2"/>
<name>A0A067SIP2_GALM3</name>
<dbReference type="SUPFAM" id="SSF57667">
    <property type="entry name" value="beta-beta-alpha zinc fingers"/>
    <property type="match status" value="1"/>
</dbReference>
<keyword evidence="1" id="KW-0862">Zinc</keyword>
<evidence type="ECO:0000256" key="1">
    <source>
        <dbReference type="PROSITE-ProRule" id="PRU00042"/>
    </source>
</evidence>
<dbReference type="SMART" id="SM00355">
    <property type="entry name" value="ZnF_C2H2"/>
    <property type="match status" value="2"/>
</dbReference>
<evidence type="ECO:0000259" key="3">
    <source>
        <dbReference type="PROSITE" id="PS50157"/>
    </source>
</evidence>
<dbReference type="EMBL" id="KL142400">
    <property type="protein sequence ID" value="KDR69867.1"/>
    <property type="molecule type" value="Genomic_DNA"/>
</dbReference>
<gene>
    <name evidence="4" type="ORF">GALMADRAFT_230512</name>
</gene>
<evidence type="ECO:0000313" key="5">
    <source>
        <dbReference type="Proteomes" id="UP000027222"/>
    </source>
</evidence>
<feature type="compositionally biased region" description="Low complexity" evidence="2">
    <location>
        <begin position="192"/>
        <end position="206"/>
    </location>
</feature>
<dbReference type="HOGENOM" id="CLU_828919_0_0_1"/>
<evidence type="ECO:0000256" key="2">
    <source>
        <dbReference type="SAM" id="MobiDB-lite"/>
    </source>
</evidence>
<sequence>MTEAKPTASPIDNIRRDNKDGAYHCPQCDTPFTRRSNLRRHFQIHMRSAIQKCESCSEEFLTREEYQTHTLSCYSSMAWTNSTQKPFKMMQRSFVKVDTSNNPESLVAPPRIATGNFVDGSAYGAANLFPNFDSPDACFPGNYTASDFGQVMSPLSSSGSVVTANSVLSSPFDGNFGNPSSPPNTFSHRRPSTSSSSISSSSTSSSPYVNALRHPHSSCYGCYSCTGGGVDNSSWQGVPASPLPSMEEPVYTRRQVKDMIDVVSECLIETMENVLTRPQSGGMHLDSANANGQLVRSIRDDGFRQTVLSEAIPRVYYRIHTGGNPKV</sequence>